<dbReference type="Pfam" id="PF03330">
    <property type="entry name" value="DPBB_1"/>
    <property type="match status" value="1"/>
</dbReference>
<evidence type="ECO:0000256" key="5">
    <source>
        <dbReference type="SAM" id="SignalP"/>
    </source>
</evidence>
<sequence length="132" mass="14483">MHRIHRVGLLSLVLLFAGCASHESFPPPLSSSAAHDYQDTGMASFYSKWHAGRRTASGEKYDPNALTAAHRTLPFGTRVQVINLANGRSVVVRINDRGPTVRRRVIDLSRSAADRLDMVADGTSRVSIRSLD</sequence>
<keyword evidence="5" id="KW-0732">Signal</keyword>
<dbReference type="PANTHER" id="PTHR34183:SF8">
    <property type="entry name" value="ENDOLYTIC PEPTIDOGLYCAN TRANSGLYCOSYLASE RLPA-RELATED"/>
    <property type="match status" value="1"/>
</dbReference>
<keyword evidence="3" id="KW-0472">Membrane</keyword>
<evidence type="ECO:0000256" key="3">
    <source>
        <dbReference type="HAMAP-Rule" id="MF_02071"/>
    </source>
</evidence>
<evidence type="ECO:0000256" key="4">
    <source>
        <dbReference type="RuleBase" id="RU003495"/>
    </source>
</evidence>
<name>A0A0U4WM85_9PSED</name>
<organism evidence="7 8">
    <name type="scientific">Pseudomonas oryzihabitans</name>
    <dbReference type="NCBI Taxonomy" id="47885"/>
    <lineage>
        <taxon>Bacteria</taxon>
        <taxon>Pseudomonadati</taxon>
        <taxon>Pseudomonadota</taxon>
        <taxon>Gammaproteobacteria</taxon>
        <taxon>Pseudomonadales</taxon>
        <taxon>Pseudomonadaceae</taxon>
        <taxon>Pseudomonas</taxon>
    </lineage>
</organism>
<dbReference type="Proteomes" id="UP000064137">
    <property type="component" value="Chromosome"/>
</dbReference>
<dbReference type="InterPro" id="IPR009009">
    <property type="entry name" value="RlpA-like_DPBB"/>
</dbReference>
<evidence type="ECO:0000259" key="6">
    <source>
        <dbReference type="Pfam" id="PF03330"/>
    </source>
</evidence>
<dbReference type="GO" id="GO:0008932">
    <property type="term" value="F:lytic endotransglycosylase activity"/>
    <property type="evidence" value="ECO:0007669"/>
    <property type="project" value="UniProtKB-UniRule"/>
</dbReference>
<feature type="signal peptide" evidence="5">
    <location>
        <begin position="1"/>
        <end position="22"/>
    </location>
</feature>
<evidence type="ECO:0000313" key="8">
    <source>
        <dbReference type="Proteomes" id="UP000064137"/>
    </source>
</evidence>
<dbReference type="GO" id="GO:0000270">
    <property type="term" value="P:peptidoglycan metabolic process"/>
    <property type="evidence" value="ECO:0007669"/>
    <property type="project" value="UniProtKB-UniRule"/>
</dbReference>
<dbReference type="CDD" id="cd22268">
    <property type="entry name" value="DPBB_RlpA-like"/>
    <property type="match status" value="1"/>
</dbReference>
<proteinExistence type="inferred from homology"/>
<dbReference type="EC" id="4.2.2.-" evidence="3"/>
<keyword evidence="3" id="KW-0449">Lipoprotein</keyword>
<dbReference type="RefSeq" id="WP_059314009.1">
    <property type="nucleotide sequence ID" value="NZ_CP013987.1"/>
</dbReference>
<dbReference type="PANTHER" id="PTHR34183">
    <property type="entry name" value="ENDOLYTIC PEPTIDOGLYCAN TRANSGLYCOSYLASE RLPA"/>
    <property type="match status" value="1"/>
</dbReference>
<dbReference type="KEGG" id="por:APT59_05905"/>
<dbReference type="GO" id="GO:0071555">
    <property type="term" value="P:cell wall organization"/>
    <property type="evidence" value="ECO:0007669"/>
    <property type="project" value="UniProtKB-KW"/>
</dbReference>
<reference evidence="7 8" key="1">
    <citation type="submission" date="2016-01" db="EMBL/GenBank/DDBJ databases">
        <title>Annotation of Pseudomonas oryzihabitans USDA-ARS-USMARC-56511.</title>
        <authorList>
            <person name="Harhay G.P."/>
            <person name="Harhay D.M."/>
            <person name="Smith T.P.L."/>
            <person name="Bono J.L."/>
            <person name="Heaton M.P."/>
            <person name="Clawson M.L."/>
            <person name="Chitko-Mckown C.G."/>
            <person name="Capik S.F."/>
            <person name="DeDonder K.D."/>
            <person name="Apley M.D."/>
            <person name="Lubbers B.V."/>
            <person name="White B.J."/>
            <person name="Larson R.L."/>
        </authorList>
    </citation>
    <scope>NUCLEOTIDE SEQUENCE [LARGE SCALE GENOMIC DNA]</scope>
    <source>
        <strain evidence="7 8">USDA-ARS-USMARC-56511</strain>
    </source>
</reference>
<protein>
    <recommendedName>
        <fullName evidence="3">Endolytic peptidoglycan transglycosylase RlpA</fullName>
        <ecNumber evidence="3">4.2.2.-</ecNumber>
    </recommendedName>
</protein>
<dbReference type="InterPro" id="IPR036908">
    <property type="entry name" value="RlpA-like_sf"/>
</dbReference>
<feature type="domain" description="RlpA-like protein double-psi beta-barrel" evidence="6">
    <location>
        <begin position="40"/>
        <end position="127"/>
    </location>
</feature>
<accession>A0A0U4WM85</accession>
<comment type="similarity">
    <text evidence="3 4">Belongs to the RlpA family.</text>
</comment>
<keyword evidence="1 3" id="KW-0456">Lyase</keyword>
<keyword evidence="2 3" id="KW-0961">Cell wall biogenesis/degradation</keyword>
<dbReference type="InterPro" id="IPR012997">
    <property type="entry name" value="RplA"/>
</dbReference>
<dbReference type="PROSITE" id="PS51257">
    <property type="entry name" value="PROKAR_LIPOPROTEIN"/>
    <property type="match status" value="1"/>
</dbReference>
<dbReference type="OrthoDB" id="9779128at2"/>
<dbReference type="Gene3D" id="2.40.40.10">
    <property type="entry name" value="RlpA-like domain"/>
    <property type="match status" value="1"/>
</dbReference>
<evidence type="ECO:0000256" key="1">
    <source>
        <dbReference type="ARBA" id="ARBA00023239"/>
    </source>
</evidence>
<dbReference type="EMBL" id="CP013987">
    <property type="protein sequence ID" value="ALZ83763.1"/>
    <property type="molecule type" value="Genomic_DNA"/>
</dbReference>
<dbReference type="SUPFAM" id="SSF50685">
    <property type="entry name" value="Barwin-like endoglucanases"/>
    <property type="match status" value="1"/>
</dbReference>
<dbReference type="GO" id="GO:0005886">
    <property type="term" value="C:plasma membrane"/>
    <property type="evidence" value="ECO:0007669"/>
    <property type="project" value="UniProtKB-SubCell"/>
</dbReference>
<dbReference type="NCBIfam" id="TIGR00413">
    <property type="entry name" value="rlpA"/>
    <property type="match status" value="1"/>
</dbReference>
<keyword evidence="3" id="KW-1003">Cell membrane</keyword>
<comment type="function">
    <text evidence="3">Lytic transglycosylase with a strong preference for naked glycan strands that lack stem peptides.</text>
</comment>
<dbReference type="InterPro" id="IPR034718">
    <property type="entry name" value="RlpA"/>
</dbReference>
<gene>
    <name evidence="3" type="primary">rlpA</name>
    <name evidence="7" type="ORF">APT59_05905</name>
</gene>
<comment type="subcellular location">
    <subcellularLocation>
        <location evidence="3">Cell membrane</location>
        <topology evidence="3">Lipid-anchor</topology>
    </subcellularLocation>
</comment>
<dbReference type="AlphaFoldDB" id="A0A0U4WM85"/>
<dbReference type="HAMAP" id="MF_02071">
    <property type="entry name" value="RlpA"/>
    <property type="match status" value="1"/>
</dbReference>
<evidence type="ECO:0000256" key="2">
    <source>
        <dbReference type="ARBA" id="ARBA00023316"/>
    </source>
</evidence>
<evidence type="ECO:0000313" key="7">
    <source>
        <dbReference type="EMBL" id="ALZ83763.1"/>
    </source>
</evidence>
<keyword evidence="3" id="KW-0564">Palmitate</keyword>
<feature type="chain" id="PRO_5009985418" description="Endolytic peptidoglycan transglycosylase RlpA" evidence="5">
    <location>
        <begin position="23"/>
        <end position="132"/>
    </location>
</feature>